<dbReference type="InterPro" id="IPR026960">
    <property type="entry name" value="RVT-Znf"/>
</dbReference>
<accession>A0AAF0R801</accession>
<proteinExistence type="predicted"/>
<dbReference type="EMBL" id="CP133618">
    <property type="protein sequence ID" value="WMV37276.1"/>
    <property type="molecule type" value="Genomic_DNA"/>
</dbReference>
<dbReference type="AlphaFoldDB" id="A0AAF0R801"/>
<evidence type="ECO:0000313" key="2">
    <source>
        <dbReference type="EMBL" id="WMV37276.1"/>
    </source>
</evidence>
<reference evidence="2" key="1">
    <citation type="submission" date="2023-08" db="EMBL/GenBank/DDBJ databases">
        <title>A de novo genome assembly of Solanum verrucosum Schlechtendal, a Mexican diploid species geographically isolated from the other diploid A-genome species in potato relatives.</title>
        <authorList>
            <person name="Hosaka K."/>
        </authorList>
    </citation>
    <scope>NUCLEOTIDE SEQUENCE</scope>
    <source>
        <tissue evidence="2">Young leaves</tissue>
    </source>
</reference>
<dbReference type="Proteomes" id="UP001234989">
    <property type="component" value="Chromosome 7"/>
</dbReference>
<name>A0AAF0R801_SOLVR</name>
<organism evidence="2 3">
    <name type="scientific">Solanum verrucosum</name>
    <dbReference type="NCBI Taxonomy" id="315347"/>
    <lineage>
        <taxon>Eukaryota</taxon>
        <taxon>Viridiplantae</taxon>
        <taxon>Streptophyta</taxon>
        <taxon>Embryophyta</taxon>
        <taxon>Tracheophyta</taxon>
        <taxon>Spermatophyta</taxon>
        <taxon>Magnoliopsida</taxon>
        <taxon>eudicotyledons</taxon>
        <taxon>Gunneridae</taxon>
        <taxon>Pentapetalae</taxon>
        <taxon>asterids</taxon>
        <taxon>lamiids</taxon>
        <taxon>Solanales</taxon>
        <taxon>Solanaceae</taxon>
        <taxon>Solanoideae</taxon>
        <taxon>Solaneae</taxon>
        <taxon>Solanum</taxon>
    </lineage>
</organism>
<keyword evidence="3" id="KW-1185">Reference proteome</keyword>
<evidence type="ECO:0000259" key="1">
    <source>
        <dbReference type="Pfam" id="PF13966"/>
    </source>
</evidence>
<feature type="domain" description="Reverse transcriptase zinc-binding" evidence="1">
    <location>
        <begin position="1"/>
        <end position="64"/>
    </location>
</feature>
<evidence type="ECO:0000313" key="3">
    <source>
        <dbReference type="Proteomes" id="UP001234989"/>
    </source>
</evidence>
<gene>
    <name evidence="2" type="ORF">MTR67_030661</name>
</gene>
<protein>
    <recommendedName>
        <fullName evidence="1">Reverse transcriptase zinc-binding domain-containing protein</fullName>
    </recommendedName>
</protein>
<sequence>MIWKVKVPFKVACSTLLLAKQATLTQDNLRKKGHQICSRCSFCECEIEKINHLFLHCRETVKLWQIFINLRGISWTMPRSVKEALACWNRDGNQSGHRGRYGRLSQPTFDGLHRWKGTKNVSKTSAALCRN</sequence>
<dbReference type="Pfam" id="PF13966">
    <property type="entry name" value="zf-RVT"/>
    <property type="match status" value="1"/>
</dbReference>